<reference evidence="3 4" key="1">
    <citation type="submission" date="2021-07" db="EMBL/GenBank/DDBJ databases">
        <title>The Aristolochia fimbriata genome: insights into angiosperm evolution, floral development and chemical biosynthesis.</title>
        <authorList>
            <person name="Jiao Y."/>
        </authorList>
    </citation>
    <scope>NUCLEOTIDE SEQUENCE [LARGE SCALE GENOMIC DNA]</scope>
    <source>
        <strain evidence="3">IBCAS-2021</strain>
        <tissue evidence="3">Leaf</tissue>
    </source>
</reference>
<dbReference type="Proteomes" id="UP000825729">
    <property type="component" value="Unassembled WGS sequence"/>
</dbReference>
<gene>
    <name evidence="3" type="ORF">H6P81_006457</name>
</gene>
<evidence type="ECO:0000313" key="4">
    <source>
        <dbReference type="Proteomes" id="UP000825729"/>
    </source>
</evidence>
<feature type="region of interest" description="Disordered" evidence="1">
    <location>
        <begin position="1"/>
        <end position="21"/>
    </location>
</feature>
<keyword evidence="2" id="KW-0472">Membrane</keyword>
<feature type="region of interest" description="Disordered" evidence="1">
    <location>
        <begin position="64"/>
        <end position="94"/>
    </location>
</feature>
<accession>A0AAV7EXT4</accession>
<dbReference type="AlphaFoldDB" id="A0AAV7EXT4"/>
<comment type="caution">
    <text evidence="3">The sequence shown here is derived from an EMBL/GenBank/DDBJ whole genome shotgun (WGS) entry which is preliminary data.</text>
</comment>
<sequence length="94" mass="10040">MEPDGPDEPGGPDPSASVTGTRFSSDRRFAVHGEVAMLVVTIVFALSFLFLLLRLYLRRHLKTPAGGYDSEAGSGSDGFKGRTDTQSPFVKPPG</sequence>
<evidence type="ECO:0000256" key="1">
    <source>
        <dbReference type="SAM" id="MobiDB-lite"/>
    </source>
</evidence>
<keyword evidence="2" id="KW-0812">Transmembrane</keyword>
<keyword evidence="4" id="KW-1185">Reference proteome</keyword>
<dbReference type="EMBL" id="JAINDJ010000003">
    <property type="protein sequence ID" value="KAG9453553.1"/>
    <property type="molecule type" value="Genomic_DNA"/>
</dbReference>
<protein>
    <submittedName>
        <fullName evidence="3">Uncharacterized protein</fullName>
    </submittedName>
</protein>
<evidence type="ECO:0000313" key="3">
    <source>
        <dbReference type="EMBL" id="KAG9453553.1"/>
    </source>
</evidence>
<keyword evidence="2" id="KW-1133">Transmembrane helix</keyword>
<proteinExistence type="predicted"/>
<feature type="transmembrane region" description="Helical" evidence="2">
    <location>
        <begin position="35"/>
        <end position="57"/>
    </location>
</feature>
<evidence type="ECO:0000256" key="2">
    <source>
        <dbReference type="SAM" id="Phobius"/>
    </source>
</evidence>
<organism evidence="3 4">
    <name type="scientific">Aristolochia fimbriata</name>
    <name type="common">White veined hardy Dutchman's pipe vine</name>
    <dbReference type="NCBI Taxonomy" id="158543"/>
    <lineage>
        <taxon>Eukaryota</taxon>
        <taxon>Viridiplantae</taxon>
        <taxon>Streptophyta</taxon>
        <taxon>Embryophyta</taxon>
        <taxon>Tracheophyta</taxon>
        <taxon>Spermatophyta</taxon>
        <taxon>Magnoliopsida</taxon>
        <taxon>Magnoliidae</taxon>
        <taxon>Piperales</taxon>
        <taxon>Aristolochiaceae</taxon>
        <taxon>Aristolochia</taxon>
    </lineage>
</organism>
<name>A0AAV7EXT4_ARIFI</name>